<dbReference type="Proteomes" id="UP001233172">
    <property type="component" value="Unassembled WGS sequence"/>
</dbReference>
<dbReference type="GO" id="GO:0004930">
    <property type="term" value="F:G protein-coupled receptor activity"/>
    <property type="evidence" value="ECO:0007669"/>
    <property type="project" value="UniProtKB-KW"/>
</dbReference>
<dbReference type="InterPro" id="IPR017452">
    <property type="entry name" value="GPCR_Rhodpsn_7TM"/>
</dbReference>
<keyword evidence="6 9" id="KW-0472">Membrane</keyword>
<feature type="transmembrane region" description="Helical" evidence="9">
    <location>
        <begin position="48"/>
        <end position="72"/>
    </location>
</feature>
<evidence type="ECO:0000256" key="9">
    <source>
        <dbReference type="SAM" id="Phobius"/>
    </source>
</evidence>
<keyword evidence="11" id="KW-0527">Neuropeptide</keyword>
<keyword evidence="7 11" id="KW-0675">Receptor</keyword>
<feature type="transmembrane region" description="Helical" evidence="9">
    <location>
        <begin position="170"/>
        <end position="196"/>
    </location>
</feature>
<dbReference type="GO" id="GO:0005886">
    <property type="term" value="C:plasma membrane"/>
    <property type="evidence" value="ECO:0007669"/>
    <property type="project" value="UniProtKB-SubCell"/>
</dbReference>
<dbReference type="AlphaFoldDB" id="A0AAD8C583"/>
<organism evidence="11 12">
    <name type="scientific">Biomphalaria pfeifferi</name>
    <name type="common">Bloodfluke planorb</name>
    <name type="synonym">Freshwater snail</name>
    <dbReference type="NCBI Taxonomy" id="112525"/>
    <lineage>
        <taxon>Eukaryota</taxon>
        <taxon>Metazoa</taxon>
        <taxon>Spiralia</taxon>
        <taxon>Lophotrochozoa</taxon>
        <taxon>Mollusca</taxon>
        <taxon>Gastropoda</taxon>
        <taxon>Heterobranchia</taxon>
        <taxon>Euthyneura</taxon>
        <taxon>Panpulmonata</taxon>
        <taxon>Hygrophila</taxon>
        <taxon>Lymnaeoidea</taxon>
        <taxon>Planorbidae</taxon>
        <taxon>Biomphalaria</taxon>
    </lineage>
</organism>
<keyword evidence="12" id="KW-1185">Reference proteome</keyword>
<reference evidence="11" key="2">
    <citation type="submission" date="2023-04" db="EMBL/GenBank/DDBJ databases">
        <authorList>
            <person name="Bu L."/>
            <person name="Lu L."/>
            <person name="Laidemitt M.R."/>
            <person name="Zhang S.M."/>
            <person name="Mutuku M."/>
            <person name="Mkoji G."/>
            <person name="Steinauer M."/>
            <person name="Loker E.S."/>
        </authorList>
    </citation>
    <scope>NUCLEOTIDE SEQUENCE</scope>
    <source>
        <strain evidence="11">KasaAsao</strain>
        <tissue evidence="11">Whole Snail</tissue>
    </source>
</reference>
<evidence type="ECO:0000256" key="6">
    <source>
        <dbReference type="ARBA" id="ARBA00023136"/>
    </source>
</evidence>
<evidence type="ECO:0000256" key="1">
    <source>
        <dbReference type="ARBA" id="ARBA00004651"/>
    </source>
</evidence>
<dbReference type="Pfam" id="PF00001">
    <property type="entry name" value="7tm_1"/>
    <property type="match status" value="1"/>
</dbReference>
<dbReference type="GO" id="GO:0007218">
    <property type="term" value="P:neuropeptide signaling pathway"/>
    <property type="evidence" value="ECO:0007669"/>
    <property type="project" value="UniProtKB-KW"/>
</dbReference>
<evidence type="ECO:0000256" key="8">
    <source>
        <dbReference type="ARBA" id="ARBA00023224"/>
    </source>
</evidence>
<dbReference type="SUPFAM" id="SSF81321">
    <property type="entry name" value="Family A G protein-coupled receptor-like"/>
    <property type="match status" value="1"/>
</dbReference>
<evidence type="ECO:0000259" key="10">
    <source>
        <dbReference type="PROSITE" id="PS50262"/>
    </source>
</evidence>
<evidence type="ECO:0000256" key="3">
    <source>
        <dbReference type="ARBA" id="ARBA00022692"/>
    </source>
</evidence>
<dbReference type="PANTHER" id="PTHR24249:SF372">
    <property type="entry name" value="G-PROTEIN COUPLED RECEPTORS FAMILY 1 PROFILE DOMAIN-CONTAINING PROTEIN"/>
    <property type="match status" value="1"/>
</dbReference>
<feature type="transmembrane region" description="Helical" evidence="9">
    <location>
        <begin position="311"/>
        <end position="330"/>
    </location>
</feature>
<protein>
    <submittedName>
        <fullName evidence="11">Neuropeptides capa receptor</fullName>
    </submittedName>
</protein>
<feature type="domain" description="G-protein coupled receptors family 1 profile" evidence="10">
    <location>
        <begin position="62"/>
        <end position="325"/>
    </location>
</feature>
<evidence type="ECO:0000313" key="12">
    <source>
        <dbReference type="Proteomes" id="UP001233172"/>
    </source>
</evidence>
<feature type="transmembrane region" description="Helical" evidence="9">
    <location>
        <begin position="216"/>
        <end position="241"/>
    </location>
</feature>
<accession>A0AAD8C583</accession>
<comment type="caution">
    <text evidence="11">The sequence shown here is derived from an EMBL/GenBank/DDBJ whole genome shotgun (WGS) entry which is preliminary data.</text>
</comment>
<reference evidence="11" key="1">
    <citation type="journal article" date="2023" name="PLoS Negl. Trop. Dis.">
        <title>A genome sequence for Biomphalaria pfeifferi, the major vector snail for the human-infecting parasite Schistosoma mansoni.</title>
        <authorList>
            <person name="Bu L."/>
            <person name="Lu L."/>
            <person name="Laidemitt M.R."/>
            <person name="Zhang S.M."/>
            <person name="Mutuku M."/>
            <person name="Mkoji G."/>
            <person name="Steinauer M."/>
            <person name="Loker E.S."/>
        </authorList>
    </citation>
    <scope>NUCLEOTIDE SEQUENCE</scope>
    <source>
        <strain evidence="11">KasaAsao</strain>
    </source>
</reference>
<evidence type="ECO:0000256" key="2">
    <source>
        <dbReference type="ARBA" id="ARBA00022475"/>
    </source>
</evidence>
<evidence type="ECO:0000256" key="4">
    <source>
        <dbReference type="ARBA" id="ARBA00022989"/>
    </source>
</evidence>
<dbReference type="PROSITE" id="PS50262">
    <property type="entry name" value="G_PROTEIN_RECEP_F1_2"/>
    <property type="match status" value="1"/>
</dbReference>
<keyword evidence="3 9" id="KW-0812">Transmembrane</keyword>
<sequence>MEANETMNLKLLMDHLRELYKNMALSELNELVKQQAFLNLWSPLFENVFIIIGMVVKFFGLLSSIFSFLIFYHSDLRSPSNILILTLTVGESMYILRGNDMVFLAKMITKDNWLLNSGASLDMAIMAVTVLENVGMYAAATIIVLITVDRCIAVLLPLRYSSIVTTRRAWICSLSALLMWAPWQLFLRITTAYCLIEKFKQAGFCSTDFMMELQTTAIIVSESFMACLPVLIVLIGCTIIGTRITLSQRRRVKLIANSVDRKSNLRTTKLLLSISLAFAIVYGYSFVIMMLGFEKSSIDYWMYTALDSSRYIFIDVNSTCNFLVYVLCNAKFKRTFLNMFTPLRRRRQLWTFQH</sequence>
<dbReference type="InterPro" id="IPR000276">
    <property type="entry name" value="GPCR_Rhodpsn"/>
</dbReference>
<dbReference type="InterPro" id="IPR050569">
    <property type="entry name" value="TAAR"/>
</dbReference>
<gene>
    <name evidence="11" type="ORF">Bpfe_004106</name>
</gene>
<keyword evidence="5" id="KW-0297">G-protein coupled receptor</keyword>
<keyword evidence="4 9" id="KW-1133">Transmembrane helix</keyword>
<dbReference type="Gene3D" id="1.20.1070.10">
    <property type="entry name" value="Rhodopsin 7-helix transmembrane proteins"/>
    <property type="match status" value="1"/>
</dbReference>
<evidence type="ECO:0000313" key="11">
    <source>
        <dbReference type="EMBL" id="KAK0066674.1"/>
    </source>
</evidence>
<feature type="transmembrane region" description="Helical" evidence="9">
    <location>
        <begin position="270"/>
        <end position="291"/>
    </location>
</feature>
<evidence type="ECO:0000256" key="5">
    <source>
        <dbReference type="ARBA" id="ARBA00023040"/>
    </source>
</evidence>
<keyword evidence="8" id="KW-0807">Transducer</keyword>
<dbReference type="PANTHER" id="PTHR24249">
    <property type="entry name" value="HISTAMINE RECEPTOR-RELATED G-PROTEIN COUPLED RECEPTOR"/>
    <property type="match status" value="1"/>
</dbReference>
<keyword evidence="2" id="KW-1003">Cell membrane</keyword>
<dbReference type="EMBL" id="JASAOG010000010">
    <property type="protein sequence ID" value="KAK0066674.1"/>
    <property type="molecule type" value="Genomic_DNA"/>
</dbReference>
<name>A0AAD8C583_BIOPF</name>
<proteinExistence type="predicted"/>
<dbReference type="PROSITE" id="PS00237">
    <property type="entry name" value="G_PROTEIN_RECEP_F1_1"/>
    <property type="match status" value="1"/>
</dbReference>
<comment type="subcellular location">
    <subcellularLocation>
        <location evidence="1">Cell membrane</location>
        <topology evidence="1">Multi-pass membrane protein</topology>
    </subcellularLocation>
</comment>
<evidence type="ECO:0000256" key="7">
    <source>
        <dbReference type="ARBA" id="ARBA00023170"/>
    </source>
</evidence>